<dbReference type="InterPro" id="IPR003591">
    <property type="entry name" value="Leu-rich_rpt_typical-subtyp"/>
</dbReference>
<feature type="signal peptide" evidence="5">
    <location>
        <begin position="1"/>
        <end position="21"/>
    </location>
</feature>
<evidence type="ECO:0000313" key="7">
    <source>
        <dbReference type="Proteomes" id="UP000594454"/>
    </source>
</evidence>
<dbReference type="Pfam" id="PF13855">
    <property type="entry name" value="LRR_8"/>
    <property type="match status" value="1"/>
</dbReference>
<keyword evidence="4" id="KW-1133">Transmembrane helix</keyword>
<dbReference type="SUPFAM" id="SSF52058">
    <property type="entry name" value="L domain-like"/>
    <property type="match status" value="1"/>
</dbReference>
<keyword evidence="4" id="KW-0812">Transmembrane</keyword>
<dbReference type="InterPro" id="IPR050328">
    <property type="entry name" value="Dev_Immune_Receptor"/>
</dbReference>
<dbReference type="AlphaFoldDB" id="A0A7R8UCE9"/>
<evidence type="ECO:0000256" key="3">
    <source>
        <dbReference type="ARBA" id="ARBA00022737"/>
    </source>
</evidence>
<evidence type="ECO:0000256" key="2">
    <source>
        <dbReference type="ARBA" id="ARBA00022729"/>
    </source>
</evidence>
<evidence type="ECO:0000256" key="5">
    <source>
        <dbReference type="SAM" id="SignalP"/>
    </source>
</evidence>
<dbReference type="Proteomes" id="UP000594454">
    <property type="component" value="Chromosome 1"/>
</dbReference>
<keyword evidence="1" id="KW-0433">Leucine-rich repeat</keyword>
<feature type="transmembrane region" description="Helical" evidence="4">
    <location>
        <begin position="333"/>
        <end position="359"/>
    </location>
</feature>
<evidence type="ECO:0000256" key="4">
    <source>
        <dbReference type="SAM" id="Phobius"/>
    </source>
</evidence>
<protein>
    <submittedName>
        <fullName evidence="6">Uncharacterized protein</fullName>
    </submittedName>
</protein>
<organism evidence="6 7">
    <name type="scientific">Hermetia illucens</name>
    <name type="common">Black soldier fly</name>
    <dbReference type="NCBI Taxonomy" id="343691"/>
    <lineage>
        <taxon>Eukaryota</taxon>
        <taxon>Metazoa</taxon>
        <taxon>Ecdysozoa</taxon>
        <taxon>Arthropoda</taxon>
        <taxon>Hexapoda</taxon>
        <taxon>Insecta</taxon>
        <taxon>Pterygota</taxon>
        <taxon>Neoptera</taxon>
        <taxon>Endopterygota</taxon>
        <taxon>Diptera</taxon>
        <taxon>Brachycera</taxon>
        <taxon>Stratiomyomorpha</taxon>
        <taxon>Stratiomyidae</taxon>
        <taxon>Hermetiinae</taxon>
        <taxon>Hermetia</taxon>
    </lineage>
</organism>
<accession>A0A7R8UCE9</accession>
<name>A0A7R8UCE9_HERIL</name>
<dbReference type="InterPro" id="IPR032675">
    <property type="entry name" value="LRR_dom_sf"/>
</dbReference>
<dbReference type="EMBL" id="LR899009">
    <property type="protein sequence ID" value="CAD7078205.1"/>
    <property type="molecule type" value="Genomic_DNA"/>
</dbReference>
<evidence type="ECO:0000256" key="1">
    <source>
        <dbReference type="ARBA" id="ARBA00022614"/>
    </source>
</evidence>
<dbReference type="SMART" id="SM00369">
    <property type="entry name" value="LRR_TYP"/>
    <property type="match status" value="3"/>
</dbReference>
<dbReference type="InterPro" id="IPR001611">
    <property type="entry name" value="Leu-rich_rpt"/>
</dbReference>
<dbReference type="PANTHER" id="PTHR24373:SF275">
    <property type="entry name" value="TIR DOMAIN-CONTAINING PROTEIN"/>
    <property type="match status" value="1"/>
</dbReference>
<keyword evidence="4" id="KW-0472">Membrane</keyword>
<feature type="chain" id="PRO_5030807802" evidence="5">
    <location>
        <begin position="22"/>
        <end position="540"/>
    </location>
</feature>
<gene>
    <name evidence="6" type="ORF">HERILL_LOCUS1487</name>
</gene>
<dbReference type="Gene3D" id="3.80.10.10">
    <property type="entry name" value="Ribonuclease Inhibitor"/>
    <property type="match status" value="1"/>
</dbReference>
<dbReference type="OrthoDB" id="4691307at2759"/>
<keyword evidence="7" id="KW-1185">Reference proteome</keyword>
<proteinExistence type="predicted"/>
<keyword evidence="2 5" id="KW-0732">Signal</keyword>
<dbReference type="InParanoid" id="A0A7R8UCE9"/>
<dbReference type="PANTHER" id="PTHR24373">
    <property type="entry name" value="SLIT RELATED LEUCINE-RICH REPEAT NEURONAL PROTEIN"/>
    <property type="match status" value="1"/>
</dbReference>
<evidence type="ECO:0000313" key="6">
    <source>
        <dbReference type="EMBL" id="CAD7078205.1"/>
    </source>
</evidence>
<keyword evidence="3" id="KW-0677">Repeat</keyword>
<reference evidence="6 7" key="1">
    <citation type="submission" date="2020-11" db="EMBL/GenBank/DDBJ databases">
        <authorList>
            <person name="Wallbank WR R."/>
            <person name="Pardo Diaz C."/>
            <person name="Kozak K."/>
            <person name="Martin S."/>
            <person name="Jiggins C."/>
            <person name="Moest M."/>
            <person name="Warren A I."/>
            <person name="Generalovic N T."/>
            <person name="Byers J.R.P. K."/>
            <person name="Montejo-Kovacevich G."/>
            <person name="Yen C E."/>
        </authorList>
    </citation>
    <scope>NUCLEOTIDE SEQUENCE [LARGE SCALE GENOMIC DNA]</scope>
</reference>
<sequence>MVKEYLIFLICAVWLVDSSSGDDKLMCPKYCNCDLYENYNRADCSNRKLISSIIDIPITAEILDLSYNDINFLEDKSFKDLKYLMNLTISNNGIHTIYLDAFYDLLELQFIDLSYNRLEYFDPRIFENNRKLLGVNLDGNKFMSLPNEPFIINPSLQFLSLHKAQIMQTTDSQFTKMPLLSKLDLSDNLMITLKVATFIRLGQLKYLNVLNNRWTTCHNDLKSTVEYLRAKQVEVRINVCSKKFGEKKFEKMMMAPVEEDIETNAKSDTEKDISLVWKNSTILNLTNNFKCDVENLDTICTLYESCNIKYNKLLSDQAIIHYRSNWIDHNDRVYVALYSGLFLGFFVTSSVVYVIYLICGSRYWKKRRLQRKLAQRRRQTPPCQSSRDHQIIVTRPVRLVRCPPRPPQPQPTRHAINRAHQREFLLARLFERPERHRYIHRHSSLNNRARTATNSENLDTERLIRPSPTEDDTVSPIALAAQEPSIAAIPILQNEPMIENLADITVTTANGAEHEELDTHTTTIARAETPPPPYSEIVKD</sequence>